<comment type="caution">
    <text evidence="2">The sequence shown here is derived from an EMBL/GenBank/DDBJ whole genome shotgun (WGS) entry which is preliminary data.</text>
</comment>
<evidence type="ECO:0000256" key="1">
    <source>
        <dbReference type="SAM" id="SignalP"/>
    </source>
</evidence>
<organism evidence="2 3">
    <name type="scientific">candidate division WS5 bacterium</name>
    <dbReference type="NCBI Taxonomy" id="2093353"/>
    <lineage>
        <taxon>Bacteria</taxon>
        <taxon>candidate division WS5</taxon>
    </lineage>
</organism>
<name>A0A419D9X8_9BACT</name>
<evidence type="ECO:0000313" key="3">
    <source>
        <dbReference type="Proteomes" id="UP000285655"/>
    </source>
</evidence>
<gene>
    <name evidence="2" type="ORF">C4544_07280</name>
</gene>
<proteinExistence type="predicted"/>
<feature type="signal peptide" evidence="1">
    <location>
        <begin position="1"/>
        <end position="21"/>
    </location>
</feature>
<protein>
    <submittedName>
        <fullName evidence="2">Uncharacterized protein</fullName>
    </submittedName>
</protein>
<dbReference type="Proteomes" id="UP000285655">
    <property type="component" value="Unassembled WGS sequence"/>
</dbReference>
<evidence type="ECO:0000313" key="2">
    <source>
        <dbReference type="EMBL" id="RJO59925.1"/>
    </source>
</evidence>
<dbReference type="EMBL" id="QZJW01000056">
    <property type="protein sequence ID" value="RJO59925.1"/>
    <property type="molecule type" value="Genomic_DNA"/>
</dbReference>
<reference evidence="2 3" key="1">
    <citation type="journal article" date="2017" name="ISME J.">
        <title>Energy and carbon metabolisms in a deep terrestrial subsurface fluid microbial community.</title>
        <authorList>
            <person name="Momper L."/>
            <person name="Jungbluth S.P."/>
            <person name="Lee M.D."/>
            <person name="Amend J.P."/>
        </authorList>
    </citation>
    <scope>NUCLEOTIDE SEQUENCE [LARGE SCALE GENOMIC DNA]</scope>
    <source>
        <strain evidence="2">SURF_29</strain>
    </source>
</reference>
<keyword evidence="1" id="KW-0732">Signal</keyword>
<feature type="chain" id="PRO_5019542398" evidence="1">
    <location>
        <begin position="22"/>
        <end position="559"/>
    </location>
</feature>
<sequence length="559" mass="58406">MKKKISMVLLGFLLISSTGLAQDISIDGNGNITTGTSNSYGNVKVIGASGEHGVVGEARGTGTAGIYGKNTDTNNYGILGNDNYGVYGNSSSGYAGYFEGNVTITGDLNIVGSMYGESDPTVKANVKDGVDWTELTGIPAGFADGIDDTTDSSIWLQSDTNVYYNGNVGIGTSAPAGKLDVNGDICLGNVCRTTWPSGSGAGAFTDTGTSAYYTGGSVGIGTTNPMSLGSTDTRVLHIRQSLASLDNAAAGVRLEVDGYINGGITSAYNSVTGDGGVFIGALSNHRLGFITNSMERMSLASNGYLGIGTMYPLQHLHVQGSAYISENIGVRVDSPTHALQINGTDALLYSGTGDFRLYLSKNLSSGYSSLVFQDNFLSYAEVGLLNDNDFHIKVSPDGLTFSDAMVIDHTNGNIGVNTRFPYAKVHALSLDENIAIQAENLGTGNSIYAWKEGSGDAVYVRKKGIGDGIVLHQQGDGRPLVIKSSLTDIVFVVEKTGRTGIGTATPQSELQVNGYAQLAILSGPPPSEDCDNVLERGRMKVDSAAGLLYICMDSGWVAK</sequence>
<dbReference type="AlphaFoldDB" id="A0A419D9X8"/>
<accession>A0A419D9X8</accession>